<evidence type="ECO:0000313" key="1">
    <source>
        <dbReference type="EMBL" id="KAG5167994.1"/>
    </source>
</evidence>
<dbReference type="InterPro" id="IPR032675">
    <property type="entry name" value="LRR_dom_sf"/>
</dbReference>
<evidence type="ECO:0008006" key="2">
    <source>
        <dbReference type="Google" id="ProtNLM"/>
    </source>
</evidence>
<comment type="caution">
    <text evidence="1">The sequence shown here is derived from an EMBL/GenBank/DDBJ whole genome shotgun (WGS) entry which is preliminary data.</text>
</comment>
<gene>
    <name evidence="1" type="ORF">JR316_006586</name>
</gene>
<sequence>MLPDTSSYFDRLTKNNEVPIDSTMAEVRKLLSDPLKQLEEIEMETKRLETKRLDIEASIRNFRRILAPVRRVPHDILCTIFEHCLPTDRNPTMAADEAPMLLTRVCSTWRSIAMGSPRLWAQIYIPFRRETDDYRYQRWAGDPVVPQNLMTTVLQNRCYAIQEWLSRSGDLPLSISIGYQRGLPRNYTANIDAVAIDKLTQMLLEILLLLSPRWQSLDINLPDGMYYELEKMLSTHTLPFLRRLRISTFPLPDWTPGRFPPTSLLRAPNLKYVSLTCGKVTDLLPAVNHVSSPLTGWSTGITNVSLSTCGLKSCVALFKSHPTLVKCNLFLEPDNWQPDNETVIPKTIHSPHLHSLWINTGGNLGLLNFAPALFNAIQAPNLQHFAYYNSSGPYGDTLSEIANDELPLSFFHGAINLTSLEIDRFFLKPSNILAILESLPRLTRLAFTAKHDITSSQFASLEMETFDLEALVIRRDVDGELNPSTSTSIQLLPCLEVFELHRAIVTDEQVLRFISSRMNPKSHIAVLKTVKVYFDRLKEYDGSLDLVEETRCRADTAGIQIHTKFRYSLTIFDVEKSRNFLSPSYKASEQKYDNNEEWAK</sequence>
<accession>A0A8H7XYG1</accession>
<dbReference type="Gene3D" id="3.80.10.10">
    <property type="entry name" value="Ribonuclease Inhibitor"/>
    <property type="match status" value="1"/>
</dbReference>
<dbReference type="AlphaFoldDB" id="A0A8H7XYG1"/>
<proteinExistence type="predicted"/>
<reference evidence="1" key="1">
    <citation type="submission" date="2021-02" db="EMBL/GenBank/DDBJ databases">
        <title>Psilocybe cubensis genome.</title>
        <authorList>
            <person name="Mckernan K.J."/>
            <person name="Crawford S."/>
            <person name="Trippe A."/>
            <person name="Kane L.T."/>
            <person name="Mclaughlin S."/>
        </authorList>
    </citation>
    <scope>NUCLEOTIDE SEQUENCE [LARGE SCALE GENOMIC DNA]</scope>
    <source>
        <strain evidence="1">MGC-MH-2018</strain>
    </source>
</reference>
<protein>
    <recommendedName>
        <fullName evidence="2">F-box domain-containing protein</fullName>
    </recommendedName>
</protein>
<name>A0A8H7XYG1_PSICU</name>
<organism evidence="1">
    <name type="scientific">Psilocybe cubensis</name>
    <name type="common">Psychedelic mushroom</name>
    <name type="synonym">Stropharia cubensis</name>
    <dbReference type="NCBI Taxonomy" id="181762"/>
    <lineage>
        <taxon>Eukaryota</taxon>
        <taxon>Fungi</taxon>
        <taxon>Dikarya</taxon>
        <taxon>Basidiomycota</taxon>
        <taxon>Agaricomycotina</taxon>
        <taxon>Agaricomycetes</taxon>
        <taxon>Agaricomycetidae</taxon>
        <taxon>Agaricales</taxon>
        <taxon>Agaricineae</taxon>
        <taxon>Strophariaceae</taxon>
        <taxon>Psilocybe</taxon>
    </lineage>
</organism>
<dbReference type="EMBL" id="JAFIQS010000006">
    <property type="protein sequence ID" value="KAG5167994.1"/>
    <property type="molecule type" value="Genomic_DNA"/>
</dbReference>
<dbReference type="SUPFAM" id="SSF52047">
    <property type="entry name" value="RNI-like"/>
    <property type="match status" value="1"/>
</dbReference>
<dbReference type="OrthoDB" id="3365698at2759"/>
<dbReference type="Gene3D" id="1.20.1280.50">
    <property type="match status" value="1"/>
</dbReference>